<dbReference type="OrthoDB" id="7989071at2"/>
<dbReference type="SMART" id="SM00345">
    <property type="entry name" value="HTH_GNTR"/>
    <property type="match status" value="1"/>
</dbReference>
<dbReference type="Pfam" id="PF07729">
    <property type="entry name" value="FCD"/>
    <property type="match status" value="1"/>
</dbReference>
<dbReference type="Gene3D" id="1.10.10.10">
    <property type="entry name" value="Winged helix-like DNA-binding domain superfamily/Winged helix DNA-binding domain"/>
    <property type="match status" value="1"/>
</dbReference>
<dbReference type="Pfam" id="PF00392">
    <property type="entry name" value="GntR"/>
    <property type="match status" value="1"/>
</dbReference>
<sequence length="233" mass="25164">MAAPLTEAAIEKVRELIRGGDLQPGQRLPAEAALSAQLGVSRSSLREAVRALATAGVLDVKRGDGTFVTSLTPEQLFTGIGEAVDLMQEESMLELMECRRVVEPQVTALAAMRCEPEDLAVVLRHLQLMEAATDEQDLIAHDADFHAAVATASGNAALAAILRGISGVTLRARAWRALTEADSARHTIDEHRAIYDALHDGDAYRAEAAALLHVANVEAWMRQTLVEKRRQDA</sequence>
<dbReference type="GO" id="GO:0003700">
    <property type="term" value="F:DNA-binding transcription factor activity"/>
    <property type="evidence" value="ECO:0007669"/>
    <property type="project" value="InterPro"/>
</dbReference>
<dbReference type="InterPro" id="IPR000524">
    <property type="entry name" value="Tscrpt_reg_HTH_GntR"/>
</dbReference>
<dbReference type="PROSITE" id="PS50949">
    <property type="entry name" value="HTH_GNTR"/>
    <property type="match status" value="1"/>
</dbReference>
<dbReference type="SUPFAM" id="SSF46785">
    <property type="entry name" value="Winged helix' DNA-binding domain"/>
    <property type="match status" value="1"/>
</dbReference>
<proteinExistence type="predicted"/>
<evidence type="ECO:0000313" key="6">
    <source>
        <dbReference type="Proteomes" id="UP000321234"/>
    </source>
</evidence>
<name>A0A5C8ZHX1_9ACTN</name>
<dbReference type="PANTHER" id="PTHR43537">
    <property type="entry name" value="TRANSCRIPTIONAL REGULATOR, GNTR FAMILY"/>
    <property type="match status" value="1"/>
</dbReference>
<evidence type="ECO:0000256" key="3">
    <source>
        <dbReference type="ARBA" id="ARBA00023163"/>
    </source>
</evidence>
<dbReference type="GO" id="GO:0003677">
    <property type="term" value="F:DNA binding"/>
    <property type="evidence" value="ECO:0007669"/>
    <property type="project" value="UniProtKB-KW"/>
</dbReference>
<keyword evidence="1" id="KW-0805">Transcription regulation</keyword>
<dbReference type="InterPro" id="IPR011711">
    <property type="entry name" value="GntR_C"/>
</dbReference>
<dbReference type="SMART" id="SM00895">
    <property type="entry name" value="FCD"/>
    <property type="match status" value="1"/>
</dbReference>
<evidence type="ECO:0000256" key="2">
    <source>
        <dbReference type="ARBA" id="ARBA00023125"/>
    </source>
</evidence>
<keyword evidence="6" id="KW-1185">Reference proteome</keyword>
<dbReference type="InterPro" id="IPR036388">
    <property type="entry name" value="WH-like_DNA-bd_sf"/>
</dbReference>
<dbReference type="EMBL" id="VKAC01000005">
    <property type="protein sequence ID" value="TXR56516.1"/>
    <property type="molecule type" value="Genomic_DNA"/>
</dbReference>
<evidence type="ECO:0000256" key="1">
    <source>
        <dbReference type="ARBA" id="ARBA00023015"/>
    </source>
</evidence>
<dbReference type="AlphaFoldDB" id="A0A5C8ZHX1"/>
<accession>A0A5C8ZHX1</accession>
<feature type="domain" description="HTH gntR-type" evidence="4">
    <location>
        <begin position="3"/>
        <end position="71"/>
    </location>
</feature>
<dbReference type="CDD" id="cd07377">
    <property type="entry name" value="WHTH_GntR"/>
    <property type="match status" value="1"/>
</dbReference>
<comment type="caution">
    <text evidence="5">The sequence shown here is derived from an EMBL/GenBank/DDBJ whole genome shotgun (WGS) entry which is preliminary data.</text>
</comment>
<organism evidence="5 6">
    <name type="scientific">Quadrisphaera setariae</name>
    <dbReference type="NCBI Taxonomy" id="2593304"/>
    <lineage>
        <taxon>Bacteria</taxon>
        <taxon>Bacillati</taxon>
        <taxon>Actinomycetota</taxon>
        <taxon>Actinomycetes</taxon>
        <taxon>Kineosporiales</taxon>
        <taxon>Kineosporiaceae</taxon>
        <taxon>Quadrisphaera</taxon>
    </lineage>
</organism>
<gene>
    <name evidence="5" type="ORF">FMM08_10600</name>
</gene>
<dbReference type="SUPFAM" id="SSF48008">
    <property type="entry name" value="GntR ligand-binding domain-like"/>
    <property type="match status" value="1"/>
</dbReference>
<dbReference type="InterPro" id="IPR036390">
    <property type="entry name" value="WH_DNA-bd_sf"/>
</dbReference>
<evidence type="ECO:0000259" key="4">
    <source>
        <dbReference type="PROSITE" id="PS50949"/>
    </source>
</evidence>
<dbReference type="Proteomes" id="UP000321234">
    <property type="component" value="Unassembled WGS sequence"/>
</dbReference>
<dbReference type="Gene3D" id="1.20.120.530">
    <property type="entry name" value="GntR ligand-binding domain-like"/>
    <property type="match status" value="1"/>
</dbReference>
<keyword evidence="2" id="KW-0238">DNA-binding</keyword>
<protein>
    <submittedName>
        <fullName evidence="5">FadR family transcriptional regulator</fullName>
    </submittedName>
</protein>
<dbReference type="PRINTS" id="PR00035">
    <property type="entry name" value="HTHGNTR"/>
</dbReference>
<keyword evidence="3" id="KW-0804">Transcription</keyword>
<dbReference type="PANTHER" id="PTHR43537:SF5">
    <property type="entry name" value="UXU OPERON TRANSCRIPTIONAL REGULATOR"/>
    <property type="match status" value="1"/>
</dbReference>
<evidence type="ECO:0000313" key="5">
    <source>
        <dbReference type="EMBL" id="TXR56516.1"/>
    </source>
</evidence>
<dbReference type="InterPro" id="IPR008920">
    <property type="entry name" value="TF_FadR/GntR_C"/>
</dbReference>
<reference evidence="5 6" key="1">
    <citation type="submission" date="2019-07" db="EMBL/GenBank/DDBJ databases">
        <title>Quadrisphaera sp. strain DD2A genome sequencing and assembly.</title>
        <authorList>
            <person name="Kim I."/>
        </authorList>
    </citation>
    <scope>NUCLEOTIDE SEQUENCE [LARGE SCALE GENOMIC DNA]</scope>
    <source>
        <strain evidence="5 6">DD2A</strain>
    </source>
</reference>
<dbReference type="RefSeq" id="WP_147926309.1">
    <property type="nucleotide sequence ID" value="NZ_VKAC01000005.1"/>
</dbReference>